<gene>
    <name evidence="2" type="ORF">ACD_4C00136G0015</name>
</gene>
<dbReference type="InterPro" id="IPR003776">
    <property type="entry name" value="YcaO-like_dom"/>
</dbReference>
<reference evidence="2" key="1">
    <citation type="journal article" date="2012" name="Science">
        <title>Fermentation, hydrogen, and sulfur metabolism in multiple uncultivated bacterial phyla.</title>
        <authorList>
            <person name="Wrighton K.C."/>
            <person name="Thomas B.C."/>
            <person name="Sharon I."/>
            <person name="Miller C.S."/>
            <person name="Castelle C.J."/>
            <person name="VerBerkmoes N.C."/>
            <person name="Wilkins M.J."/>
            <person name="Hettich R.L."/>
            <person name="Lipton M.S."/>
            <person name="Williams K.H."/>
            <person name="Long P.E."/>
            <person name="Banfield J.F."/>
        </authorList>
    </citation>
    <scope>NUCLEOTIDE SEQUENCE [LARGE SCALE GENOMIC DNA]</scope>
</reference>
<dbReference type="Gene3D" id="3.30.1330.230">
    <property type="match status" value="1"/>
</dbReference>
<comment type="caution">
    <text evidence="2">The sequence shown here is derived from an EMBL/GenBank/DDBJ whole genome shotgun (WGS) entry which is preliminary data.</text>
</comment>
<dbReference type="AlphaFoldDB" id="K2GU29"/>
<dbReference type="PANTHER" id="PTHR37809:SF1">
    <property type="entry name" value="RIBOSOMAL PROTEIN S12 METHYLTHIOTRANSFERASE ACCESSORY FACTOR YCAO"/>
    <property type="match status" value="1"/>
</dbReference>
<accession>K2GU29</accession>
<dbReference type="Pfam" id="PF02624">
    <property type="entry name" value="YcaO"/>
    <property type="match status" value="1"/>
</dbReference>
<proteinExistence type="predicted"/>
<dbReference type="EMBL" id="AMFJ01000652">
    <property type="protein sequence ID" value="EKE26855.1"/>
    <property type="molecule type" value="Genomic_DNA"/>
</dbReference>
<dbReference type="PROSITE" id="PS51664">
    <property type="entry name" value="YCAO"/>
    <property type="match status" value="1"/>
</dbReference>
<evidence type="ECO:0000313" key="2">
    <source>
        <dbReference type="EMBL" id="EKE26855.1"/>
    </source>
</evidence>
<protein>
    <submittedName>
        <fullName evidence="2">Cytoplasmic protein</fullName>
    </submittedName>
</protein>
<dbReference type="Gene3D" id="3.30.160.660">
    <property type="match status" value="1"/>
</dbReference>
<organism evidence="2">
    <name type="scientific">uncultured bacterium</name>
    <name type="common">gcode 4</name>
    <dbReference type="NCBI Taxonomy" id="1234023"/>
    <lineage>
        <taxon>Bacteria</taxon>
        <taxon>environmental samples</taxon>
    </lineage>
</organism>
<name>K2GU29_9BACT</name>
<sequence>MIINKWLKNKNFKSCDPKITIKRIEDGFRKLNTNFRYEQRPDLVIEWEKLNLFSWDFYIDWIWFGTSWKWITKDYTKASAMAEWVERFSDNIHYIGKIYTAWKFKYIKEWNELIQKLANQQNFKWYINESENYFIENKLNYLSFKEILKEKIKYLKKDNKEFNHWVDWYSLLKNKKIKIPLMLIKRISKANWLASWNIKEEAIVQASFEIFERHVLLEVFKNKKIIPTIKTNSIKNKSIINYINILKKSWIDIIIKDFSLWWTFPCIWVVFIDKNLKNSKNEIHRKYLYESLRIGTSFNLEEALTRCFTEYIQFQGRIINGNTNNLIWDFFVDFGKTYESNNKLFGLFRRYDFDWNKTFLYKGNEINFKSLSFKKNLYFKEDLEQIKEICNKINSELLVVDLTHKILDFPVYRVIMPGISDILWYLDEKETLDTLNLSNQELEYWSYYWFLNDFLKDSSWINDEEKIKKLIDDLKNLTFTFPNSLKDFKTKWLYTQRISVMKILFFLWIKIKSEELIFKIINLIIKNWELFEKTEFINFKILLEKKWIDFFIKNYLEDPEVLSCKKNIFGWYNPFTDFCWNPCNKKCPLIFEKKLYDILKTFF</sequence>
<dbReference type="Gene3D" id="3.30.40.250">
    <property type="match status" value="1"/>
</dbReference>
<evidence type="ECO:0000259" key="1">
    <source>
        <dbReference type="PROSITE" id="PS51664"/>
    </source>
</evidence>
<feature type="domain" description="YcaO" evidence="1">
    <location>
        <begin position="68"/>
        <end position="451"/>
    </location>
</feature>
<dbReference type="PANTHER" id="PTHR37809">
    <property type="entry name" value="RIBOSOMAL PROTEIN S12 METHYLTHIOTRANSFERASE ACCESSORY FACTOR YCAO"/>
    <property type="match status" value="1"/>
</dbReference>